<proteinExistence type="predicted"/>
<dbReference type="AlphaFoldDB" id="A0A9D4IH67"/>
<reference evidence="1" key="2">
    <citation type="submission" date="2020-11" db="EMBL/GenBank/DDBJ databases">
        <authorList>
            <person name="McCartney M.A."/>
            <person name="Auch B."/>
            <person name="Kono T."/>
            <person name="Mallez S."/>
            <person name="Becker A."/>
            <person name="Gohl D.M."/>
            <person name="Silverstein K.A.T."/>
            <person name="Koren S."/>
            <person name="Bechman K.B."/>
            <person name="Herman A."/>
            <person name="Abrahante J.E."/>
            <person name="Garbe J."/>
        </authorList>
    </citation>
    <scope>NUCLEOTIDE SEQUENCE</scope>
    <source>
        <strain evidence="1">Duluth1</strain>
        <tissue evidence="1">Whole animal</tissue>
    </source>
</reference>
<evidence type="ECO:0000313" key="2">
    <source>
        <dbReference type="Proteomes" id="UP000828390"/>
    </source>
</evidence>
<accession>A0A9D4IH67</accession>
<protein>
    <submittedName>
        <fullName evidence="1">Uncharacterized protein</fullName>
    </submittedName>
</protein>
<sequence length="68" mass="7791">MMRVSTLLGTDNNMMPRQCLQSPRSPFFGSFTRCPFSNLLEFFLLPRFSAVGAAACFRCGRVCLRCFW</sequence>
<organism evidence="1 2">
    <name type="scientific">Dreissena polymorpha</name>
    <name type="common">Zebra mussel</name>
    <name type="synonym">Mytilus polymorpha</name>
    <dbReference type="NCBI Taxonomy" id="45954"/>
    <lineage>
        <taxon>Eukaryota</taxon>
        <taxon>Metazoa</taxon>
        <taxon>Spiralia</taxon>
        <taxon>Lophotrochozoa</taxon>
        <taxon>Mollusca</taxon>
        <taxon>Bivalvia</taxon>
        <taxon>Autobranchia</taxon>
        <taxon>Heteroconchia</taxon>
        <taxon>Euheterodonta</taxon>
        <taxon>Imparidentia</taxon>
        <taxon>Neoheterodontei</taxon>
        <taxon>Myida</taxon>
        <taxon>Dreissenoidea</taxon>
        <taxon>Dreissenidae</taxon>
        <taxon>Dreissena</taxon>
    </lineage>
</organism>
<reference evidence="1" key="1">
    <citation type="journal article" date="2019" name="bioRxiv">
        <title>The Genome of the Zebra Mussel, Dreissena polymorpha: A Resource for Invasive Species Research.</title>
        <authorList>
            <person name="McCartney M.A."/>
            <person name="Auch B."/>
            <person name="Kono T."/>
            <person name="Mallez S."/>
            <person name="Zhang Y."/>
            <person name="Obille A."/>
            <person name="Becker A."/>
            <person name="Abrahante J.E."/>
            <person name="Garbe J."/>
            <person name="Badalamenti J.P."/>
            <person name="Herman A."/>
            <person name="Mangelson H."/>
            <person name="Liachko I."/>
            <person name="Sullivan S."/>
            <person name="Sone E.D."/>
            <person name="Koren S."/>
            <person name="Silverstein K.A.T."/>
            <person name="Beckman K.B."/>
            <person name="Gohl D.M."/>
        </authorList>
    </citation>
    <scope>NUCLEOTIDE SEQUENCE</scope>
    <source>
        <strain evidence="1">Duluth1</strain>
        <tissue evidence="1">Whole animal</tissue>
    </source>
</reference>
<name>A0A9D4IH67_DREPO</name>
<dbReference type="EMBL" id="JAIWYP010000009">
    <property type="protein sequence ID" value="KAH3773149.1"/>
    <property type="molecule type" value="Genomic_DNA"/>
</dbReference>
<keyword evidence="2" id="KW-1185">Reference proteome</keyword>
<dbReference type="Proteomes" id="UP000828390">
    <property type="component" value="Unassembled WGS sequence"/>
</dbReference>
<evidence type="ECO:0000313" key="1">
    <source>
        <dbReference type="EMBL" id="KAH3773149.1"/>
    </source>
</evidence>
<gene>
    <name evidence="1" type="ORF">DPMN_174504</name>
</gene>
<comment type="caution">
    <text evidence="1">The sequence shown here is derived from an EMBL/GenBank/DDBJ whole genome shotgun (WGS) entry which is preliminary data.</text>
</comment>